<organism evidence="3 4">
    <name type="scientific">Castilleja foliolosa</name>
    <dbReference type="NCBI Taxonomy" id="1961234"/>
    <lineage>
        <taxon>Eukaryota</taxon>
        <taxon>Viridiplantae</taxon>
        <taxon>Streptophyta</taxon>
        <taxon>Embryophyta</taxon>
        <taxon>Tracheophyta</taxon>
        <taxon>Spermatophyta</taxon>
        <taxon>Magnoliopsida</taxon>
        <taxon>eudicotyledons</taxon>
        <taxon>Gunneridae</taxon>
        <taxon>Pentapetalae</taxon>
        <taxon>asterids</taxon>
        <taxon>lamiids</taxon>
        <taxon>Lamiales</taxon>
        <taxon>Orobanchaceae</taxon>
        <taxon>Pedicularideae</taxon>
        <taxon>Castillejinae</taxon>
        <taxon>Castilleja</taxon>
    </lineage>
</organism>
<evidence type="ECO:0000313" key="4">
    <source>
        <dbReference type="Proteomes" id="UP001632038"/>
    </source>
</evidence>
<proteinExistence type="predicted"/>
<comment type="caution">
    <text evidence="3">The sequence shown here is derived from an EMBL/GenBank/DDBJ whole genome shotgun (WGS) entry which is preliminary data.</text>
</comment>
<evidence type="ECO:0000313" key="3">
    <source>
        <dbReference type="EMBL" id="KAL3636281.1"/>
    </source>
</evidence>
<reference evidence="4" key="1">
    <citation type="journal article" date="2024" name="IScience">
        <title>Strigolactones Initiate the Formation of Haustorium-like Structures in Castilleja.</title>
        <authorList>
            <person name="Buerger M."/>
            <person name="Peterson D."/>
            <person name="Chory J."/>
        </authorList>
    </citation>
    <scope>NUCLEOTIDE SEQUENCE [LARGE SCALE GENOMIC DNA]</scope>
</reference>
<dbReference type="Pfam" id="PF16212">
    <property type="entry name" value="PhoLip_ATPase_C"/>
    <property type="match status" value="1"/>
</dbReference>
<evidence type="ECO:0000259" key="2">
    <source>
        <dbReference type="Pfam" id="PF16212"/>
    </source>
</evidence>
<protein>
    <recommendedName>
        <fullName evidence="2">P-type ATPase C-terminal domain-containing protein</fullName>
    </recommendedName>
</protein>
<sequence>MFCEIHDTSNNALLMGKHVHHRSLNFGLPSKFQTGFSGQIFYDDWFQSLYNVIFTVLPVIIIGLFDNVYSRQFAPPYDVQHNYQMALHQCWTVGGSLFAWFVFVFIYSGSVLPKEQYYSDKLKGQFRYRWMATFVLACFYLHVYYHVTFYLGVLLSLFLRTSRDLLPVSSNAPIKTFDKFRPFVPLKIEIRFCFLHEPRSDQWDASYCL</sequence>
<feature type="transmembrane region" description="Helical" evidence="1">
    <location>
        <begin position="90"/>
        <end position="110"/>
    </location>
</feature>
<feature type="domain" description="P-type ATPase C-terminal" evidence="2">
    <location>
        <begin position="32"/>
        <end position="73"/>
    </location>
</feature>
<keyword evidence="1" id="KW-0812">Transmembrane</keyword>
<keyword evidence="1" id="KW-1133">Transmembrane helix</keyword>
<dbReference type="InterPro" id="IPR032630">
    <property type="entry name" value="P_typ_ATPase_c"/>
</dbReference>
<feature type="transmembrane region" description="Helical" evidence="1">
    <location>
        <begin position="130"/>
        <end position="159"/>
    </location>
</feature>
<dbReference type="AlphaFoldDB" id="A0ABD3D5L2"/>
<dbReference type="EMBL" id="JAVIJP010000027">
    <property type="protein sequence ID" value="KAL3636281.1"/>
    <property type="molecule type" value="Genomic_DNA"/>
</dbReference>
<accession>A0ABD3D5L2</accession>
<keyword evidence="1" id="KW-0472">Membrane</keyword>
<evidence type="ECO:0000256" key="1">
    <source>
        <dbReference type="SAM" id="Phobius"/>
    </source>
</evidence>
<dbReference type="Proteomes" id="UP001632038">
    <property type="component" value="Unassembled WGS sequence"/>
</dbReference>
<gene>
    <name evidence="3" type="ORF">CASFOL_020828</name>
</gene>
<name>A0ABD3D5L2_9LAMI</name>
<feature type="transmembrane region" description="Helical" evidence="1">
    <location>
        <begin position="49"/>
        <end position="69"/>
    </location>
</feature>
<keyword evidence="4" id="KW-1185">Reference proteome</keyword>